<evidence type="ECO:0000313" key="2">
    <source>
        <dbReference type="Proteomes" id="UP001159386"/>
    </source>
</evidence>
<reference evidence="1 2" key="1">
    <citation type="journal article" date="2023" name="J. Phycol.">
        <title>Chrysosporum ovalisporum is synonymous with the true-branching cyanobacterium Umezakia natans (Nostocales/Aphanizomenonaceae).</title>
        <authorList>
            <person name="McGregor G.B."/>
            <person name="Sendall B.C."/>
            <person name="Niiyama Y."/>
            <person name="Tuji A."/>
            <person name="Willis A."/>
        </authorList>
    </citation>
    <scope>NUCLEOTIDE SEQUENCE [LARGE SCALE GENOMIC DNA]</scope>
    <source>
        <strain evidence="1 2">CS-531</strain>
    </source>
</reference>
<protein>
    <submittedName>
        <fullName evidence="1">Uncharacterized protein</fullName>
    </submittedName>
</protein>
<gene>
    <name evidence="1" type="ORF">NWP22_07940</name>
</gene>
<proteinExistence type="predicted"/>
<organism evidence="1 2">
    <name type="scientific">Anabaenopsis tanganyikae CS-531</name>
    <dbReference type="NCBI Taxonomy" id="2785304"/>
    <lineage>
        <taxon>Bacteria</taxon>
        <taxon>Bacillati</taxon>
        <taxon>Cyanobacteriota</taxon>
        <taxon>Cyanophyceae</taxon>
        <taxon>Nostocales</taxon>
        <taxon>Nodulariaceae</taxon>
        <taxon>Anabaenopsis</taxon>
        <taxon>Anabaenopsis tanganyikae</taxon>
    </lineage>
</organism>
<comment type="caution">
    <text evidence="1">The sequence shown here is derived from an EMBL/GenBank/DDBJ whole genome shotgun (WGS) entry which is preliminary data.</text>
</comment>
<dbReference type="EMBL" id="JANQDF010000077">
    <property type="protein sequence ID" value="MDH6105795.1"/>
    <property type="molecule type" value="Genomic_DNA"/>
</dbReference>
<dbReference type="RefSeq" id="WP_271733808.1">
    <property type="nucleotide sequence ID" value="NZ_JANQDF010000077.1"/>
</dbReference>
<accession>A0ABT6KD49</accession>
<dbReference type="Proteomes" id="UP001159386">
    <property type="component" value="Unassembled WGS sequence"/>
</dbReference>
<evidence type="ECO:0000313" key="1">
    <source>
        <dbReference type="EMBL" id="MDH6105795.1"/>
    </source>
</evidence>
<name>A0ABT6KD49_9CYAN</name>
<keyword evidence="2" id="KW-1185">Reference proteome</keyword>
<sequence length="152" mass="16744">MTLLIFKFLYVLCSVNIIGTGTKGFIALDFIREAPSAYDAISSAINDVRKAIPQAEIMEVSPNFVGVTDVAKLLGCSRQNQDLLSKSISDPPLLSTYPLPGSFLTFVRAIARKPPNLNPPLMILKKIRVLSRRIRYILSRVGKFSSVETVST</sequence>